<dbReference type="GO" id="GO:0000976">
    <property type="term" value="F:transcription cis-regulatory region binding"/>
    <property type="evidence" value="ECO:0007669"/>
    <property type="project" value="TreeGrafter"/>
</dbReference>
<dbReference type="SUPFAM" id="SSF53850">
    <property type="entry name" value="Periplasmic binding protein-like II"/>
    <property type="match status" value="1"/>
</dbReference>
<keyword evidence="7" id="KW-1185">Reference proteome</keyword>
<dbReference type="Proteomes" id="UP000027997">
    <property type="component" value="Unassembled WGS sequence"/>
</dbReference>
<dbReference type="PANTHER" id="PTHR30126:SF91">
    <property type="entry name" value="LYSR FAMILY TRANSCRIPTIONAL REGULATOR"/>
    <property type="match status" value="1"/>
</dbReference>
<accession>A0A081KCV5</accession>
<reference evidence="6 7" key="1">
    <citation type="submission" date="2014-06" db="EMBL/GenBank/DDBJ databases">
        <title>Whole Genome Sequences of Three Symbiotic Endozoicomonas Bacteria.</title>
        <authorList>
            <person name="Neave M.J."/>
            <person name="Apprill A."/>
            <person name="Voolstra C.R."/>
        </authorList>
    </citation>
    <scope>NUCLEOTIDE SEQUENCE [LARGE SCALE GENOMIC DNA]</scope>
    <source>
        <strain evidence="6 7">DSM 22380</strain>
    </source>
</reference>
<evidence type="ECO:0000313" key="6">
    <source>
        <dbReference type="EMBL" id="KEI71981.1"/>
    </source>
</evidence>
<keyword evidence="2" id="KW-0805">Transcription regulation</keyword>
<dbReference type="Pfam" id="PF03466">
    <property type="entry name" value="LysR_substrate"/>
    <property type="match status" value="1"/>
</dbReference>
<dbReference type="InterPro" id="IPR036388">
    <property type="entry name" value="WH-like_DNA-bd_sf"/>
</dbReference>
<comment type="similarity">
    <text evidence="1">Belongs to the LysR transcriptional regulatory family.</text>
</comment>
<dbReference type="eggNOG" id="COG0583">
    <property type="taxonomic scope" value="Bacteria"/>
</dbReference>
<dbReference type="Gene3D" id="3.40.190.290">
    <property type="match status" value="1"/>
</dbReference>
<dbReference type="Pfam" id="PF00126">
    <property type="entry name" value="HTH_1"/>
    <property type="match status" value="1"/>
</dbReference>
<evidence type="ECO:0000256" key="4">
    <source>
        <dbReference type="ARBA" id="ARBA00023163"/>
    </source>
</evidence>
<dbReference type="GO" id="GO:0003700">
    <property type="term" value="F:DNA-binding transcription factor activity"/>
    <property type="evidence" value="ECO:0007669"/>
    <property type="project" value="InterPro"/>
</dbReference>
<evidence type="ECO:0000259" key="5">
    <source>
        <dbReference type="PROSITE" id="PS50931"/>
    </source>
</evidence>
<organism evidence="6 7">
    <name type="scientific">Endozoicomonas elysicola</name>
    <dbReference type="NCBI Taxonomy" id="305900"/>
    <lineage>
        <taxon>Bacteria</taxon>
        <taxon>Pseudomonadati</taxon>
        <taxon>Pseudomonadota</taxon>
        <taxon>Gammaproteobacteria</taxon>
        <taxon>Oceanospirillales</taxon>
        <taxon>Endozoicomonadaceae</taxon>
        <taxon>Endozoicomonas</taxon>
    </lineage>
</organism>
<dbReference type="CDD" id="cd05466">
    <property type="entry name" value="PBP2_LTTR_substrate"/>
    <property type="match status" value="1"/>
</dbReference>
<sequence>MKLQAVQAFLQTHESGSISEAAKKMGKPRVMVSNWIGSLEDEWGVTLFDRTGHKPVLTHEGDKLLMICRSLLTTTEMLERKVASLHLPDEESLAFGVDHGVEKGFIWDVLQEIERQHPAVNITMKEGFDDELLSGVESGELDFVYTGFNQLDVTRFTCQQIGHYDFVAVCHREHPLSNHDELEITDMNSHRQISARLHPSTDASKIRLSDSFWQVSDYQSALALVKRGIGWTVCPKSEAIEGIRSGELVILNHPQAVYRWPVGLLWRIDHQPGPVMQDLIHSISENYVDQ</sequence>
<dbReference type="InterPro" id="IPR036390">
    <property type="entry name" value="WH_DNA-bd_sf"/>
</dbReference>
<name>A0A081KCV5_9GAMM</name>
<comment type="caution">
    <text evidence="6">The sequence shown here is derived from an EMBL/GenBank/DDBJ whole genome shotgun (WGS) entry which is preliminary data.</text>
</comment>
<dbReference type="RefSeq" id="WP_020584467.1">
    <property type="nucleotide sequence ID" value="NZ_JOJP01000001.1"/>
</dbReference>
<dbReference type="InterPro" id="IPR005119">
    <property type="entry name" value="LysR_subst-bd"/>
</dbReference>
<evidence type="ECO:0000313" key="7">
    <source>
        <dbReference type="Proteomes" id="UP000027997"/>
    </source>
</evidence>
<evidence type="ECO:0000256" key="3">
    <source>
        <dbReference type="ARBA" id="ARBA00023125"/>
    </source>
</evidence>
<feature type="domain" description="HTH lysR-type" evidence="5">
    <location>
        <begin position="1"/>
        <end position="58"/>
    </location>
</feature>
<keyword evidence="3" id="KW-0238">DNA-binding</keyword>
<evidence type="ECO:0000256" key="1">
    <source>
        <dbReference type="ARBA" id="ARBA00009437"/>
    </source>
</evidence>
<protein>
    <recommendedName>
        <fullName evidence="5">HTH lysR-type domain-containing protein</fullName>
    </recommendedName>
</protein>
<dbReference type="EMBL" id="JOJP01000001">
    <property type="protein sequence ID" value="KEI71981.1"/>
    <property type="molecule type" value="Genomic_DNA"/>
</dbReference>
<gene>
    <name evidence="6" type="ORF">GV64_15725</name>
</gene>
<evidence type="ECO:0000256" key="2">
    <source>
        <dbReference type="ARBA" id="ARBA00023015"/>
    </source>
</evidence>
<dbReference type="InterPro" id="IPR000847">
    <property type="entry name" value="LysR_HTH_N"/>
</dbReference>
<dbReference type="SUPFAM" id="SSF46785">
    <property type="entry name" value="Winged helix' DNA-binding domain"/>
    <property type="match status" value="1"/>
</dbReference>
<keyword evidence="4" id="KW-0804">Transcription</keyword>
<dbReference type="PROSITE" id="PS50931">
    <property type="entry name" value="HTH_LYSR"/>
    <property type="match status" value="1"/>
</dbReference>
<dbReference type="Gene3D" id="1.10.10.10">
    <property type="entry name" value="Winged helix-like DNA-binding domain superfamily/Winged helix DNA-binding domain"/>
    <property type="match status" value="1"/>
</dbReference>
<proteinExistence type="inferred from homology"/>
<dbReference type="AlphaFoldDB" id="A0A081KCV5"/>
<dbReference type="PANTHER" id="PTHR30126">
    <property type="entry name" value="HTH-TYPE TRANSCRIPTIONAL REGULATOR"/>
    <property type="match status" value="1"/>
</dbReference>
<dbReference type="STRING" id="305900.GV64_15725"/>